<keyword evidence="2" id="KW-0472">Membrane</keyword>
<name>A0A7S3P8H6_9STRA</name>
<gene>
    <name evidence="3" type="ORF">ACOF00016_LOCUS11958</name>
</gene>
<feature type="transmembrane region" description="Helical" evidence="2">
    <location>
        <begin position="203"/>
        <end position="224"/>
    </location>
</feature>
<evidence type="ECO:0000313" key="3">
    <source>
        <dbReference type="EMBL" id="CAE0414754.1"/>
    </source>
</evidence>
<feature type="transmembrane region" description="Helical" evidence="2">
    <location>
        <begin position="123"/>
        <end position="141"/>
    </location>
</feature>
<accession>A0A7S3P8H6</accession>
<reference evidence="3" key="1">
    <citation type="submission" date="2021-01" db="EMBL/GenBank/DDBJ databases">
        <authorList>
            <person name="Corre E."/>
            <person name="Pelletier E."/>
            <person name="Niang G."/>
            <person name="Scheremetjew M."/>
            <person name="Finn R."/>
            <person name="Kale V."/>
            <person name="Holt S."/>
            <person name="Cochrane G."/>
            <person name="Meng A."/>
            <person name="Brown T."/>
            <person name="Cohen L."/>
        </authorList>
    </citation>
    <scope>NUCLEOTIDE SEQUENCE</scope>
    <source>
        <strain evidence="3">CCMP127</strain>
    </source>
</reference>
<proteinExistence type="predicted"/>
<keyword evidence="2" id="KW-0812">Transmembrane</keyword>
<keyword evidence="2" id="KW-1133">Transmembrane helix</keyword>
<feature type="transmembrane region" description="Helical" evidence="2">
    <location>
        <begin position="277"/>
        <end position="297"/>
    </location>
</feature>
<feature type="compositionally biased region" description="Gly residues" evidence="1">
    <location>
        <begin position="322"/>
        <end position="332"/>
    </location>
</feature>
<feature type="transmembrane region" description="Helical" evidence="2">
    <location>
        <begin position="236"/>
        <end position="257"/>
    </location>
</feature>
<organism evidence="3">
    <name type="scientific">Amphora coffeiformis</name>
    <dbReference type="NCBI Taxonomy" id="265554"/>
    <lineage>
        <taxon>Eukaryota</taxon>
        <taxon>Sar</taxon>
        <taxon>Stramenopiles</taxon>
        <taxon>Ochrophyta</taxon>
        <taxon>Bacillariophyta</taxon>
        <taxon>Bacillariophyceae</taxon>
        <taxon>Bacillariophycidae</taxon>
        <taxon>Thalassiophysales</taxon>
        <taxon>Catenulaceae</taxon>
        <taxon>Amphora</taxon>
    </lineage>
</organism>
<protein>
    <submittedName>
        <fullName evidence="3">Uncharacterized protein</fullName>
    </submittedName>
</protein>
<feature type="region of interest" description="Disordered" evidence="1">
    <location>
        <begin position="305"/>
        <end position="352"/>
    </location>
</feature>
<dbReference type="EMBL" id="HBIM01015133">
    <property type="protein sequence ID" value="CAE0414754.1"/>
    <property type="molecule type" value="Transcribed_RNA"/>
</dbReference>
<feature type="transmembrane region" description="Helical" evidence="2">
    <location>
        <begin position="32"/>
        <end position="52"/>
    </location>
</feature>
<sequence>MWLGSFVWLITQQIYRYRKVGIDNEEREQVSYWTSFILGLVVWILSAAAVYIHVRCIRRMRYENRIAHQFDQRQAKEEYPLSFMEWYFYPELVPVPSQRRSKAVLYFATVYRRASWPAATRRFVLAPTLALWALLMVRLLVGVKSFDGNPAFLDFGWNDGFSLDQQERFENVFADKKEESVDVSSSSLLTEKVIAFSFDYVNYIHVTLGLASALLAFPVVKELLSLPKASPRVSPFLVHVAPLVLSLYPITYQFIALVQASPRTFAASMYSRYALEWTVGFLVGLAVGNVWTTVVLYQRIQGVPCDDHEDGDEESRTERSGGGDSGGGGGSGTASADSDSQSTNEEGGTESLSISFSPPWYKFWLADPPPPPTADDFTNDRAFRDAPSDRAHLVHTILGLVYWVSIGLVTVGMGVTWHGSGSDDNTKQ</sequence>
<feature type="transmembrane region" description="Helical" evidence="2">
    <location>
        <begin position="393"/>
        <end position="417"/>
    </location>
</feature>
<dbReference type="AlphaFoldDB" id="A0A7S3P8H6"/>
<evidence type="ECO:0000256" key="2">
    <source>
        <dbReference type="SAM" id="Phobius"/>
    </source>
</evidence>
<feature type="compositionally biased region" description="Polar residues" evidence="1">
    <location>
        <begin position="341"/>
        <end position="352"/>
    </location>
</feature>
<evidence type="ECO:0000256" key="1">
    <source>
        <dbReference type="SAM" id="MobiDB-lite"/>
    </source>
</evidence>